<keyword evidence="4" id="KW-0539">Nucleus</keyword>
<feature type="binding site" evidence="4">
    <location>
        <position position="194"/>
    </location>
    <ligand>
        <name>S-adenosyl-L-methionine</name>
        <dbReference type="ChEBI" id="CHEBI:59789"/>
    </ligand>
</feature>
<dbReference type="SUPFAM" id="SSF53335">
    <property type="entry name" value="S-adenosyl-L-methionine-dependent methyltransferases"/>
    <property type="match status" value="1"/>
</dbReference>
<dbReference type="GeneID" id="96905586"/>
<dbReference type="Gene3D" id="3.40.50.150">
    <property type="entry name" value="Vaccinia Virus protein VP39"/>
    <property type="match status" value="1"/>
</dbReference>
<dbReference type="eggNOG" id="ENOG502R82D">
    <property type="taxonomic scope" value="Eukaryota"/>
</dbReference>
<dbReference type="HOGENOM" id="CLU_041583_1_0_1"/>
<feature type="binding site" evidence="4">
    <location>
        <position position="173"/>
    </location>
    <ligand>
        <name>S-adenosyl-L-methionine</name>
        <dbReference type="ChEBI" id="CHEBI:59789"/>
    </ligand>
</feature>
<accession>G0VK65</accession>
<dbReference type="GO" id="GO:0042273">
    <property type="term" value="P:ribosomal large subunit biogenesis"/>
    <property type="evidence" value="ECO:0007669"/>
    <property type="project" value="EnsemblFungi"/>
</dbReference>
<dbReference type="InterPro" id="IPR029063">
    <property type="entry name" value="SAM-dependent_MTases_sf"/>
</dbReference>
<dbReference type="KEGG" id="ncs:NCAS_0I02310"/>
<dbReference type="EMBL" id="HE576760">
    <property type="protein sequence ID" value="CCC71899.1"/>
    <property type="molecule type" value="Genomic_DNA"/>
</dbReference>
<evidence type="ECO:0000256" key="2">
    <source>
        <dbReference type="ARBA" id="ARBA00022679"/>
    </source>
</evidence>
<keyword evidence="6" id="KW-1185">Reference proteome</keyword>
<dbReference type="InterPro" id="IPR021867">
    <property type="entry name" value="Bmt2/SAMTOR"/>
</dbReference>
<reference key="2">
    <citation type="submission" date="2011-08" db="EMBL/GenBank/DDBJ databases">
        <title>Genome sequence of Naumovozyma castellii.</title>
        <authorList>
            <person name="Gordon J.L."/>
            <person name="Armisen D."/>
            <person name="Proux-Wera E."/>
            <person name="OhEigeartaigh S.S."/>
            <person name="Byrne K.P."/>
            <person name="Wolfe K.H."/>
        </authorList>
    </citation>
    <scope>NUCLEOTIDE SEQUENCE</scope>
    <source>
        <strain>Type strain:CBS 4309</strain>
    </source>
</reference>
<keyword evidence="3 4" id="KW-0949">S-adenosyl-L-methionine</keyword>
<evidence type="ECO:0000313" key="5">
    <source>
        <dbReference type="EMBL" id="CCC71899.1"/>
    </source>
</evidence>
<dbReference type="FunCoup" id="G0VK65">
    <property type="interactions" value="115"/>
</dbReference>
<dbReference type="STRING" id="1064592.G0VK65"/>
<comment type="similarity">
    <text evidence="4">Belongs to the BMT2 family.</text>
</comment>
<evidence type="ECO:0000313" key="6">
    <source>
        <dbReference type="Proteomes" id="UP000001640"/>
    </source>
</evidence>
<gene>
    <name evidence="5" type="primary">NCAS0I02310</name>
    <name evidence="4" type="synonym">BMT2</name>
    <name evidence="5" type="ordered locus">NCAS_0I02310</name>
</gene>
<organism evidence="5 6">
    <name type="scientific">Naumovozyma castellii</name>
    <name type="common">Yeast</name>
    <name type="synonym">Saccharomyces castellii</name>
    <dbReference type="NCBI Taxonomy" id="27288"/>
    <lineage>
        <taxon>Eukaryota</taxon>
        <taxon>Fungi</taxon>
        <taxon>Dikarya</taxon>
        <taxon>Ascomycota</taxon>
        <taxon>Saccharomycotina</taxon>
        <taxon>Saccharomycetes</taxon>
        <taxon>Saccharomycetales</taxon>
        <taxon>Saccharomycetaceae</taxon>
        <taxon>Naumovozyma</taxon>
    </lineage>
</organism>
<evidence type="ECO:0000256" key="1">
    <source>
        <dbReference type="ARBA" id="ARBA00022603"/>
    </source>
</evidence>
<proteinExistence type="inferred from homology"/>
<keyword evidence="1 4" id="KW-0489">Methyltransferase</keyword>
<comment type="function">
    <text evidence="4">S-adenosyl-L-methionine-dependent methyltransferase that specifically methylates the N(1) position of an adenine present in helix 65 in 25S rRNA.</text>
</comment>
<dbReference type="InParanoid" id="G0VK65"/>
<dbReference type="PANTHER" id="PTHR21008:SF1">
    <property type="entry name" value="25S RRNA (ADENINE(2142)-N(1))-METHYLTRANSFERASE"/>
    <property type="match status" value="1"/>
</dbReference>
<dbReference type="OMA" id="NNSRYMN"/>
<reference evidence="5 6" key="1">
    <citation type="journal article" date="2011" name="Proc. Natl. Acad. Sci. U.S.A.">
        <title>Evolutionary erosion of yeast sex chromosomes by mating-type switching accidents.</title>
        <authorList>
            <person name="Gordon J.L."/>
            <person name="Armisen D."/>
            <person name="Proux-Wera E."/>
            <person name="Oheigeartaigh S.S."/>
            <person name="Byrne K.P."/>
            <person name="Wolfe K.H."/>
        </authorList>
    </citation>
    <scope>NUCLEOTIDE SEQUENCE [LARGE SCALE GENOMIC DNA]</scope>
    <source>
        <strain evidence="6">ATCC 76901 / BCRC 22586 / CBS 4309 / NBRC 1992 / NRRL Y-12630</strain>
    </source>
</reference>
<dbReference type="OrthoDB" id="5954793at2759"/>
<name>G0VK65_NAUCA</name>
<dbReference type="HAMAP" id="MF_03044">
    <property type="entry name" value="BMT2"/>
    <property type="match status" value="1"/>
</dbReference>
<dbReference type="GO" id="GO:0005730">
    <property type="term" value="C:nucleolus"/>
    <property type="evidence" value="ECO:0007669"/>
    <property type="project" value="UniProtKB-SubCell"/>
</dbReference>
<evidence type="ECO:0000256" key="3">
    <source>
        <dbReference type="ARBA" id="ARBA00022691"/>
    </source>
</evidence>
<dbReference type="PANTHER" id="PTHR21008">
    <property type="entry name" value="S-ADENOSYLMETHIONINE SENSOR UPSTREAM OF MTORC1-RELATED"/>
    <property type="match status" value="1"/>
</dbReference>
<dbReference type="EC" id="2.1.1.-" evidence="4"/>
<dbReference type="Pfam" id="PF11968">
    <property type="entry name" value="Bmt2"/>
    <property type="match status" value="1"/>
</dbReference>
<protein>
    <recommendedName>
        <fullName evidence="4">25S rRNA adenine-N(1) methyltransferase</fullName>
        <ecNumber evidence="4">2.1.1.-</ecNumber>
    </recommendedName>
</protein>
<dbReference type="Proteomes" id="UP000001640">
    <property type="component" value="Chromosome 9"/>
</dbReference>
<dbReference type="AlphaFoldDB" id="G0VK65"/>
<keyword evidence="2 4" id="KW-0808">Transferase</keyword>
<sequence>MFASRRKQTISGKNIIKNIKRIKPAKARKVIRRFHFLIEKRRNICEYLEIEISDNDEVRNAKNINAFLSKVPLSKKEYNTGRNHKERQKDIEEKLLHIDNKATSEKWNTNELILCLGYVMKEIELEGGLENYQMASQIGQDTNRGGDSSGILIKWMKELGRSKDNEMNALEIGSLSVKNKISTSGIFNPVIRIDLNNLNNDKGIIRQDFMKRPLPGNNEGKFDLISCSLVLNFVPTPLERGQMCERFTKFLKTEGYLFVVLPLPCISNSRYMNAEIFKSLMSTLGYNQLKYHEANKVCYFLFQRQNDEGKANKKQFYKKLKVRDGPKMNNFSIILPQ</sequence>
<dbReference type="GO" id="GO:0016433">
    <property type="term" value="F:rRNA (adenine) methyltransferase activity"/>
    <property type="evidence" value="ECO:0007669"/>
    <property type="project" value="UniProtKB-UniRule"/>
</dbReference>
<dbReference type="RefSeq" id="XP_003678241.1">
    <property type="nucleotide sequence ID" value="XM_003678193.1"/>
</dbReference>
<evidence type="ECO:0000256" key="4">
    <source>
        <dbReference type="HAMAP-Rule" id="MF_03044"/>
    </source>
</evidence>
<comment type="subcellular location">
    <subcellularLocation>
        <location evidence="4">Nucleus</location>
        <location evidence="4">Nucleolus</location>
    </subcellularLocation>
</comment>